<dbReference type="EMBL" id="JAAOYM010000001">
    <property type="protein sequence ID" value="NIJ09771.1"/>
    <property type="molecule type" value="Genomic_DNA"/>
</dbReference>
<gene>
    <name evidence="1" type="ORF">FHU38_000115</name>
</gene>
<comment type="caution">
    <text evidence="1">The sequence shown here is derived from an EMBL/GenBank/DDBJ whole genome shotgun (WGS) entry which is preliminary data.</text>
</comment>
<dbReference type="AlphaFoldDB" id="A0A7X5UKN3"/>
<proteinExistence type="predicted"/>
<accession>A0A7X5UKN3</accession>
<dbReference type="RefSeq" id="WP_009156832.1">
    <property type="nucleotide sequence ID" value="NZ_JAAOYM010000001.1"/>
</dbReference>
<name>A0A7X5UKN3_9PSEU</name>
<evidence type="ECO:0008006" key="3">
    <source>
        <dbReference type="Google" id="ProtNLM"/>
    </source>
</evidence>
<reference evidence="1 2" key="1">
    <citation type="submission" date="2020-03" db="EMBL/GenBank/DDBJ databases">
        <title>Sequencing the genomes of 1000 actinobacteria strains.</title>
        <authorList>
            <person name="Klenk H.-P."/>
        </authorList>
    </citation>
    <scope>NUCLEOTIDE SEQUENCE [LARGE SCALE GENOMIC DNA]</scope>
    <source>
        <strain evidence="1 2">DSM 45685</strain>
    </source>
</reference>
<organism evidence="1 2">
    <name type="scientific">Saccharomonospora amisosensis</name>
    <dbReference type="NCBI Taxonomy" id="1128677"/>
    <lineage>
        <taxon>Bacteria</taxon>
        <taxon>Bacillati</taxon>
        <taxon>Actinomycetota</taxon>
        <taxon>Actinomycetes</taxon>
        <taxon>Pseudonocardiales</taxon>
        <taxon>Pseudonocardiaceae</taxon>
        <taxon>Saccharomonospora</taxon>
    </lineage>
</organism>
<protein>
    <recommendedName>
        <fullName evidence="3">IrrE N-terminal-like domain-containing protein</fullName>
    </recommendedName>
</protein>
<keyword evidence="2" id="KW-1185">Reference proteome</keyword>
<evidence type="ECO:0000313" key="1">
    <source>
        <dbReference type="EMBL" id="NIJ09771.1"/>
    </source>
</evidence>
<dbReference type="Proteomes" id="UP000545493">
    <property type="component" value="Unassembled WGS sequence"/>
</dbReference>
<evidence type="ECO:0000313" key="2">
    <source>
        <dbReference type="Proteomes" id="UP000545493"/>
    </source>
</evidence>
<sequence>MKGEVGARGWRNDLQLRRGVRRLLRELRIDTPLDVRVLCDRLAEHRRRPIKLIPYPLPAPGVFGLWIATVDADYILYQKDTTTAHQEHIILHEIGHIISGHGSDENDNDVWSAIFPDIPPETVRRALRRDSYGPVHEREAEMVATVIKEWATLLEALRISPDRKTATARRLQGAFDDHQGWL</sequence>